<accession>A0A483ISK6</accession>
<comment type="caution">
    <text evidence="1">The sequence shown here is derived from an EMBL/GenBank/DDBJ whole genome shotgun (WGS) entry which is preliminary data.</text>
</comment>
<dbReference type="AlphaFoldDB" id="A0A483ISK6"/>
<sequence>MSLEIKPLLEPTKAVMGACNDLRFVFPYTGNLTAEKKTEMARKLCSWWNSDAGWETLKKNGRFRTDIHLDMVNSLSFFDRFCGRYKSVEAKIMVLTTGEEMVSYTGDNCGGSNHLHNFVIIR</sequence>
<dbReference type="EMBL" id="SDCJ01000016">
    <property type="protein sequence ID" value="TCX36616.1"/>
    <property type="molecule type" value="Genomic_DNA"/>
</dbReference>
<evidence type="ECO:0000313" key="1">
    <source>
        <dbReference type="EMBL" id="TCX36616.1"/>
    </source>
</evidence>
<proteinExistence type="predicted"/>
<name>A0A483ISK6_KLEPN</name>
<protein>
    <submittedName>
        <fullName evidence="1">Uncharacterized protein</fullName>
    </submittedName>
</protein>
<gene>
    <name evidence="1" type="ORF">ETE75_20360</name>
</gene>
<reference evidence="1" key="1">
    <citation type="submission" date="2019-01" db="EMBL/GenBank/DDBJ databases">
        <authorList>
            <person name="Lista F."/>
            <person name="Anselmo A."/>
        </authorList>
    </citation>
    <scope>NUCLEOTIDE SEQUENCE</scope>
    <source>
        <strain evidence="1">13S</strain>
    </source>
</reference>
<organism evidence="1">
    <name type="scientific">Klebsiella pneumoniae</name>
    <dbReference type="NCBI Taxonomy" id="573"/>
    <lineage>
        <taxon>Bacteria</taxon>
        <taxon>Pseudomonadati</taxon>
        <taxon>Pseudomonadota</taxon>
        <taxon>Gammaproteobacteria</taxon>
        <taxon>Enterobacterales</taxon>
        <taxon>Enterobacteriaceae</taxon>
        <taxon>Klebsiella/Raoultella group</taxon>
        <taxon>Klebsiella</taxon>
        <taxon>Klebsiella pneumoniae complex</taxon>
    </lineage>
</organism>
<dbReference type="RefSeq" id="WP_116955115.1">
    <property type="nucleotide sequence ID" value="NZ_CP055187.1"/>
</dbReference>